<gene>
    <name evidence="1" type="ORF">GE300_20875</name>
</gene>
<dbReference type="Proteomes" id="UP000474957">
    <property type="component" value="Unassembled WGS sequence"/>
</dbReference>
<comment type="caution">
    <text evidence="1">The sequence shown here is derived from an EMBL/GenBank/DDBJ whole genome shotgun (WGS) entry which is preliminary data.</text>
</comment>
<protein>
    <submittedName>
        <fullName evidence="1">Uncharacterized protein</fullName>
    </submittedName>
</protein>
<evidence type="ECO:0000313" key="2">
    <source>
        <dbReference type="Proteomes" id="UP000474957"/>
    </source>
</evidence>
<dbReference type="AlphaFoldDB" id="A0A6L5Z7V9"/>
<dbReference type="EMBL" id="WIND01000033">
    <property type="protein sequence ID" value="MSU92012.1"/>
    <property type="molecule type" value="Genomic_DNA"/>
</dbReference>
<evidence type="ECO:0000313" key="1">
    <source>
        <dbReference type="EMBL" id="MSU92012.1"/>
    </source>
</evidence>
<sequence length="493" mass="55427">MADARDEELLSNSNLSRFLVDLEDAAETELARTLSEIWLVKPAVYSLSGVRAAIRTQLSKLQIVIDDLIRDPESAVPDFVKLHPVSPVINGIEETNEAIAQPGRKWAILCDELEIAPAMIRQDLFELLRSTSHNVIFKLSLFPHTSELEELDSINAPESGNDYQVLDLSYPYKEAAYPFCKDLFEGMIEQASGPPSDGPEYVLGDGWFDGGRSSRRTTISNLRAPNGKIFRRALKLEKQDAGFRRWLKEKRFRIDEVADFEENVQAQFRKAIPFILTRAEFITSKGNFRSRKASTIYSGPFSLFAISEGNPRIFINLMRPVIYEYIRKNSTVSEAVQTASIDATIHRYKASLSAIPTVGKDDVQSIMQLVDVIGRFLQSDQLLEDFRPEPYSTIQIDSGISKEIRGLVGRAINAGVLIRMPEERGAGSNLDNHSNELVGTRLRLAYTLCPTYKLPLTVAGQTVKLSTVLHTRTAARRRQPEALTQYRLPFTVE</sequence>
<organism evidence="1 2">
    <name type="scientific">Halovulum marinum</name>
    <dbReference type="NCBI Taxonomy" id="2662447"/>
    <lineage>
        <taxon>Bacteria</taxon>
        <taxon>Pseudomonadati</taxon>
        <taxon>Pseudomonadota</taxon>
        <taxon>Alphaproteobacteria</taxon>
        <taxon>Rhodobacterales</taxon>
        <taxon>Paracoccaceae</taxon>
        <taxon>Halovulum</taxon>
    </lineage>
</organism>
<proteinExistence type="predicted"/>
<dbReference type="Pfam" id="PF24389">
    <property type="entry name" value="ORC-CDC6-like"/>
    <property type="match status" value="1"/>
</dbReference>
<keyword evidence="2" id="KW-1185">Reference proteome</keyword>
<reference evidence="1 2" key="1">
    <citation type="submission" date="2019-10" db="EMBL/GenBank/DDBJ databases">
        <title>Cognatihalovulum marinum gen. nov. sp. nov., a new member of the family Rhodobacteraceae isolated from deep seawater of the Northwest Indian Ocean.</title>
        <authorList>
            <person name="Ruan C."/>
            <person name="Wang J."/>
            <person name="Zheng X."/>
            <person name="Song L."/>
            <person name="Zhu Y."/>
            <person name="Huang Y."/>
            <person name="Lu Z."/>
            <person name="Du W."/>
            <person name="Huang L."/>
            <person name="Dai X."/>
        </authorList>
    </citation>
    <scope>NUCLEOTIDE SEQUENCE [LARGE SCALE GENOMIC DNA]</scope>
    <source>
        <strain evidence="1 2">2CG4</strain>
    </source>
</reference>
<name>A0A6L5Z7V9_9RHOB</name>
<dbReference type="RefSeq" id="WP_154449451.1">
    <property type="nucleotide sequence ID" value="NZ_WIND01000033.1"/>
</dbReference>
<accession>A0A6L5Z7V9</accession>
<dbReference type="InterPro" id="IPR056955">
    <property type="entry name" value="ORC-CDC6-like"/>
</dbReference>